<name>A0A8K0WSG9_9HYPO</name>
<gene>
    <name evidence="1" type="ORF">B0I35DRAFT_182278</name>
</gene>
<dbReference type="EMBL" id="JAGPNK010000004">
    <property type="protein sequence ID" value="KAH7322381.1"/>
    <property type="molecule type" value="Genomic_DNA"/>
</dbReference>
<protein>
    <submittedName>
        <fullName evidence="1">Uncharacterized protein</fullName>
    </submittedName>
</protein>
<dbReference type="AlphaFoldDB" id="A0A8K0WSG9"/>
<keyword evidence="2" id="KW-1185">Reference proteome</keyword>
<sequence>MTSMGGMCLSLETIAHPTLLHTDDKPRLREFQNHSRVITTGTKEPKAMSSRNLLAAGINDPVLTNSTHQILP</sequence>
<proteinExistence type="predicted"/>
<dbReference type="Proteomes" id="UP000813444">
    <property type="component" value="Unassembled WGS sequence"/>
</dbReference>
<reference evidence="1" key="1">
    <citation type="journal article" date="2021" name="Nat. Commun.">
        <title>Genetic determinants of endophytism in the Arabidopsis root mycobiome.</title>
        <authorList>
            <person name="Mesny F."/>
            <person name="Miyauchi S."/>
            <person name="Thiergart T."/>
            <person name="Pickel B."/>
            <person name="Atanasova L."/>
            <person name="Karlsson M."/>
            <person name="Huettel B."/>
            <person name="Barry K.W."/>
            <person name="Haridas S."/>
            <person name="Chen C."/>
            <person name="Bauer D."/>
            <person name="Andreopoulos W."/>
            <person name="Pangilinan J."/>
            <person name="LaButti K."/>
            <person name="Riley R."/>
            <person name="Lipzen A."/>
            <person name="Clum A."/>
            <person name="Drula E."/>
            <person name="Henrissat B."/>
            <person name="Kohler A."/>
            <person name="Grigoriev I.V."/>
            <person name="Martin F.M."/>
            <person name="Hacquard S."/>
        </authorList>
    </citation>
    <scope>NUCLEOTIDE SEQUENCE</scope>
    <source>
        <strain evidence="1">MPI-CAGE-CH-0235</strain>
    </source>
</reference>
<organism evidence="1 2">
    <name type="scientific">Stachybotrys elegans</name>
    <dbReference type="NCBI Taxonomy" id="80388"/>
    <lineage>
        <taxon>Eukaryota</taxon>
        <taxon>Fungi</taxon>
        <taxon>Dikarya</taxon>
        <taxon>Ascomycota</taxon>
        <taxon>Pezizomycotina</taxon>
        <taxon>Sordariomycetes</taxon>
        <taxon>Hypocreomycetidae</taxon>
        <taxon>Hypocreales</taxon>
        <taxon>Stachybotryaceae</taxon>
        <taxon>Stachybotrys</taxon>
    </lineage>
</organism>
<comment type="caution">
    <text evidence="1">The sequence shown here is derived from an EMBL/GenBank/DDBJ whole genome shotgun (WGS) entry which is preliminary data.</text>
</comment>
<evidence type="ECO:0000313" key="2">
    <source>
        <dbReference type="Proteomes" id="UP000813444"/>
    </source>
</evidence>
<evidence type="ECO:0000313" key="1">
    <source>
        <dbReference type="EMBL" id="KAH7322381.1"/>
    </source>
</evidence>
<accession>A0A8K0WSG9</accession>